<comment type="caution">
    <text evidence="3">The sequence shown here is derived from an EMBL/GenBank/DDBJ whole genome shotgun (WGS) entry which is preliminary data.</text>
</comment>
<reference evidence="3" key="1">
    <citation type="submission" date="2021-02" db="EMBL/GenBank/DDBJ databases">
        <authorList>
            <person name="Nowell W R."/>
        </authorList>
    </citation>
    <scope>NUCLEOTIDE SEQUENCE</scope>
</reference>
<dbReference type="Pfam" id="PF01436">
    <property type="entry name" value="NHL"/>
    <property type="match status" value="1"/>
</dbReference>
<sequence>QNITICPTAVWNSTVRIIAGATSLTGTAVNRLNNPTDVAYDMNGTLYVADNTNDRIQRFVNGSSSGVTVPSFTLNNPTAIFVTSNGILYAVDSLNYRIQMWNNGVVTTVAGGHGVGSTLDKMSTSNGIFVDANLNIYISDTGNNRVTIWAAGNNTIGRLVAGGNGAGTGATNGSTFCGQTGVAGSWSYQFSSPTAILFDQAQNMYVMDSGNNRIQRWSPGSTYGITLVTAAMSSPRGMSFDNMGNLVVADMSYHRIDSFAILCRFINENTLRYI</sequence>
<evidence type="ECO:0000256" key="2">
    <source>
        <dbReference type="PROSITE-ProRule" id="PRU00504"/>
    </source>
</evidence>
<dbReference type="AlphaFoldDB" id="A0A8S2PM59"/>
<evidence type="ECO:0000313" key="4">
    <source>
        <dbReference type="Proteomes" id="UP000681720"/>
    </source>
</evidence>
<dbReference type="PROSITE" id="PS51125">
    <property type="entry name" value="NHL"/>
    <property type="match status" value="1"/>
</dbReference>
<dbReference type="PANTHER" id="PTHR24104">
    <property type="entry name" value="E3 UBIQUITIN-PROTEIN LIGASE NHLRC1-RELATED"/>
    <property type="match status" value="1"/>
</dbReference>
<proteinExistence type="predicted"/>
<feature type="non-terminal residue" evidence="3">
    <location>
        <position position="274"/>
    </location>
</feature>
<accession>A0A8S2PM59</accession>
<dbReference type="PANTHER" id="PTHR24104:SF25">
    <property type="entry name" value="PROTEIN LIN-41"/>
    <property type="match status" value="1"/>
</dbReference>
<dbReference type="EMBL" id="CAJOBJ010006505">
    <property type="protein sequence ID" value="CAF4062123.1"/>
    <property type="molecule type" value="Genomic_DNA"/>
</dbReference>
<dbReference type="CDD" id="cd05819">
    <property type="entry name" value="NHL"/>
    <property type="match status" value="1"/>
</dbReference>
<protein>
    <recommendedName>
        <fullName evidence="5">NHL repeat containing protein</fullName>
    </recommendedName>
</protein>
<evidence type="ECO:0008006" key="5">
    <source>
        <dbReference type="Google" id="ProtNLM"/>
    </source>
</evidence>
<feature type="repeat" description="NHL" evidence="2">
    <location>
        <begin position="32"/>
        <end position="62"/>
    </location>
</feature>
<dbReference type="SUPFAM" id="SSF101898">
    <property type="entry name" value="NHL repeat"/>
    <property type="match status" value="1"/>
</dbReference>
<organism evidence="3 4">
    <name type="scientific">Rotaria magnacalcarata</name>
    <dbReference type="NCBI Taxonomy" id="392030"/>
    <lineage>
        <taxon>Eukaryota</taxon>
        <taxon>Metazoa</taxon>
        <taxon>Spiralia</taxon>
        <taxon>Gnathifera</taxon>
        <taxon>Rotifera</taxon>
        <taxon>Eurotatoria</taxon>
        <taxon>Bdelloidea</taxon>
        <taxon>Philodinida</taxon>
        <taxon>Philodinidae</taxon>
        <taxon>Rotaria</taxon>
    </lineage>
</organism>
<evidence type="ECO:0000313" key="3">
    <source>
        <dbReference type="EMBL" id="CAF4062123.1"/>
    </source>
</evidence>
<keyword evidence="1" id="KW-0677">Repeat</keyword>
<gene>
    <name evidence="3" type="ORF">GIL414_LOCUS15022</name>
</gene>
<dbReference type="InterPro" id="IPR050952">
    <property type="entry name" value="TRIM-NHL_E3_ligases"/>
</dbReference>
<dbReference type="InterPro" id="IPR001258">
    <property type="entry name" value="NHL_repeat"/>
</dbReference>
<dbReference type="GO" id="GO:0008270">
    <property type="term" value="F:zinc ion binding"/>
    <property type="evidence" value="ECO:0007669"/>
    <property type="project" value="UniProtKB-KW"/>
</dbReference>
<evidence type="ECO:0000256" key="1">
    <source>
        <dbReference type="ARBA" id="ARBA00022737"/>
    </source>
</evidence>
<dbReference type="Proteomes" id="UP000681720">
    <property type="component" value="Unassembled WGS sequence"/>
</dbReference>
<dbReference type="Gene3D" id="2.120.10.30">
    <property type="entry name" value="TolB, C-terminal domain"/>
    <property type="match status" value="2"/>
</dbReference>
<name>A0A8S2PM59_9BILA</name>
<dbReference type="InterPro" id="IPR011042">
    <property type="entry name" value="6-blade_b-propeller_TolB-like"/>
</dbReference>